<dbReference type="AlphaFoldDB" id="A0A9W7C1Y5"/>
<comment type="caution">
    <text evidence="2">The sequence shown here is derived from an EMBL/GenBank/DDBJ whole genome shotgun (WGS) entry which is preliminary data.</text>
</comment>
<proteinExistence type="predicted"/>
<keyword evidence="1" id="KW-0812">Transmembrane</keyword>
<keyword evidence="1" id="KW-1133">Transmembrane helix</keyword>
<feature type="transmembrane region" description="Helical" evidence="1">
    <location>
        <begin position="124"/>
        <end position="143"/>
    </location>
</feature>
<keyword evidence="1" id="KW-0472">Membrane</keyword>
<feature type="transmembrane region" description="Helical" evidence="1">
    <location>
        <begin position="163"/>
        <end position="180"/>
    </location>
</feature>
<evidence type="ECO:0000256" key="1">
    <source>
        <dbReference type="SAM" id="Phobius"/>
    </source>
</evidence>
<accession>A0A9W7C1Y5</accession>
<feature type="transmembrane region" description="Helical" evidence="1">
    <location>
        <begin position="192"/>
        <end position="214"/>
    </location>
</feature>
<evidence type="ECO:0000313" key="2">
    <source>
        <dbReference type="EMBL" id="GMH96505.1"/>
    </source>
</evidence>
<name>A0A9W7C1Y5_9STRA</name>
<dbReference type="OrthoDB" id="194999at2759"/>
<dbReference type="Proteomes" id="UP001165085">
    <property type="component" value="Unassembled WGS sequence"/>
</dbReference>
<sequence>MDSYEANQSVIHEQVYPDAASTPHISICAMNHFVVTEKLGVPYDSCTSDCVGSTVTDVGIAVHAAYMAYRIFRQRPKFDGVSFVITSYVLVNSIWSFEGSLFWLQPKGRRLPHPFDVKNFNLMWKLNAQFEAVLLFLFWKLAFSLLEASGTLHPFFARHKKTFMLLFFLHGLSFSLITMYDCDFENYVLYGASNIVLPLTSAWVSLIVITYTYWPHLTREAERTIKAYRPAGSARLFNTHPLILGVLSGSAYWVGNTGIYFGKDVLLTLWTRNALSFFIGRAVSSNEWEEMALFHLGTLVGNEMLFRCWVWVAAAEAQAKQSEGKSERDNKNEPRAWLKEVLLQEKLGMKQVATPRTKKNN</sequence>
<organism evidence="2 3">
    <name type="scientific">Triparma strigata</name>
    <dbReference type="NCBI Taxonomy" id="1606541"/>
    <lineage>
        <taxon>Eukaryota</taxon>
        <taxon>Sar</taxon>
        <taxon>Stramenopiles</taxon>
        <taxon>Ochrophyta</taxon>
        <taxon>Bolidophyceae</taxon>
        <taxon>Parmales</taxon>
        <taxon>Triparmaceae</taxon>
        <taxon>Triparma</taxon>
    </lineage>
</organism>
<keyword evidence="3" id="KW-1185">Reference proteome</keyword>
<gene>
    <name evidence="2" type="ORF">TrST_g12598</name>
</gene>
<protein>
    <submittedName>
        <fullName evidence="2">Uncharacterized protein</fullName>
    </submittedName>
</protein>
<dbReference type="EMBL" id="BRXY01000469">
    <property type="protein sequence ID" value="GMH96505.1"/>
    <property type="molecule type" value="Genomic_DNA"/>
</dbReference>
<evidence type="ECO:0000313" key="3">
    <source>
        <dbReference type="Proteomes" id="UP001165085"/>
    </source>
</evidence>
<feature type="transmembrane region" description="Helical" evidence="1">
    <location>
        <begin position="80"/>
        <end position="104"/>
    </location>
</feature>
<reference evidence="3" key="1">
    <citation type="journal article" date="2023" name="Commun. Biol.">
        <title>Genome analysis of Parmales, the sister group of diatoms, reveals the evolutionary specialization of diatoms from phago-mixotrophs to photoautotrophs.</title>
        <authorList>
            <person name="Ban H."/>
            <person name="Sato S."/>
            <person name="Yoshikawa S."/>
            <person name="Yamada K."/>
            <person name="Nakamura Y."/>
            <person name="Ichinomiya M."/>
            <person name="Sato N."/>
            <person name="Blanc-Mathieu R."/>
            <person name="Endo H."/>
            <person name="Kuwata A."/>
            <person name="Ogata H."/>
        </authorList>
    </citation>
    <scope>NUCLEOTIDE SEQUENCE [LARGE SCALE GENOMIC DNA]</scope>
    <source>
        <strain evidence="3">NIES 3701</strain>
    </source>
</reference>